<sequence>MRAALASPQYDTILLTHDVSIRPWLWPAGDPLRLSRNITLTTANFSQAAGNYASINFEFLEGRALIAKNVTVTVRDIALGRARRSSGQGIPFFAGEGASSVLLMENVVRLRLACAPSAADLVATLQATPRAPPGRGVTDAASNKVDLSTFTYKGIDYPGSLRASDVSSIVSPGSLRASDVSSIVSPGDVADTQAYYAGYSVQQLNTTRVCLSYVSEACVAEKGGDLCVNEVVNALLAEEAAARQGGRRGVNVAAIAAPVVVAGVLLLAALAAVLLYYKRKKRRMAAAAAESVAAAAKSAKEGYQPQPPPSASAGSKGLQDESNPSDIIGARGGAAGTLESLAVGSRGGGWQLLACHTCPEFRDASPNDKIRLGVLLGAGSFGRVYKGVWRDLAVAVKVLQHDSTTAAAVANEVDLVMSFRHPNIVAAYHFVTWAQSDSADDSPPLPQQQQQQQHYGQPSTANSMLTASSNSLLLTPNSRRPSSGTDELPSAVMRRKMQTVTESSSIYDSSKQSFPKPPGVVVTGSTLGSTPCNTVGGSTPHVPASNASAGSSVVGLPLVSGFGSTAAAAAGAGAAAAAAGTGAGYSSTATRQGSSGSSRVRSAGAPEPAAAPAPAPAAESDMPAATTAAAAAAAGSNAGSSTAVVQASDDASDASAAANAAGGPELFVAIGPPSGKVPFMLPQQQQCMAAQQQLDVSAPLPAFDSTPAAAAAVAEGNEAETFSLSAPEHDAAAAAASLSGSSNGLRPIKTSSAGARRALTNSAASPSGDGTAAAAAAAAAGGGGAGLSAAGWPAAAAAAAGSTAGLLAGAGSTTGGSYAAGLTGMSYTAGSAAGMVGVAGFGTPPPSTARSNAAGHHAVQLIPFMPQQQQQQQQSGPHSASNGSAGQQLQQQQQSDHVVVVRPGFVQLNQPQHGGAVNGSGWKTVGDDLEMDEFGNMYTTGGNATATAGRQGSKGSGSATGGGGGGRRGGGAARGGKATEAQTWLILEFCDGGTLLDLLTDGRLESSRPGGGRKMALALTLLCDIASGMNYLHSRSVIHGDLKPGNVLIKHEQGAPYGRVAKVSDFGLSRALQVGQSHKSTRTMGTMNHTPPELLRLGRLSPAGDVYAFGILMWEVFTSKIAFSGLHYGEVFEQVALWQKRPPVPPEMPQDYAELMAACWAADPFSRPSFAAVEAKLAEQLTSVMQDSREAQERFISDL</sequence>
<evidence type="ECO:0000259" key="3">
    <source>
        <dbReference type="PROSITE" id="PS50011"/>
    </source>
</evidence>
<feature type="region of interest" description="Disordered" evidence="1">
    <location>
        <begin position="584"/>
        <end position="623"/>
    </location>
</feature>
<feature type="compositionally biased region" description="Low complexity" evidence="1">
    <location>
        <begin position="584"/>
        <end position="608"/>
    </location>
</feature>
<keyword evidence="5" id="KW-1185">Reference proteome</keyword>
<evidence type="ECO:0000256" key="1">
    <source>
        <dbReference type="SAM" id="MobiDB-lite"/>
    </source>
</evidence>
<keyword evidence="2" id="KW-1133">Transmembrane helix</keyword>
<keyword evidence="2" id="KW-0812">Transmembrane</keyword>
<dbReference type="SUPFAM" id="SSF56112">
    <property type="entry name" value="Protein kinase-like (PK-like)"/>
    <property type="match status" value="1"/>
</dbReference>
<dbReference type="Gene3D" id="1.10.510.10">
    <property type="entry name" value="Transferase(Phosphotransferase) domain 1"/>
    <property type="match status" value="1"/>
</dbReference>
<feature type="compositionally biased region" description="Polar residues" evidence="1">
    <location>
        <begin position="875"/>
        <end position="886"/>
    </location>
</feature>
<dbReference type="InterPro" id="IPR051681">
    <property type="entry name" value="Ser/Thr_Kinases-Pseudokinases"/>
</dbReference>
<dbReference type="AlphaFoldDB" id="A0A383VSJ2"/>
<dbReference type="InterPro" id="IPR001245">
    <property type="entry name" value="Ser-Thr/Tyr_kinase_cat_dom"/>
</dbReference>
<dbReference type="SMART" id="SM00220">
    <property type="entry name" value="S_TKc"/>
    <property type="match status" value="1"/>
</dbReference>
<evidence type="ECO:0000313" key="5">
    <source>
        <dbReference type="Proteomes" id="UP000256970"/>
    </source>
</evidence>
<feature type="region of interest" description="Disordered" evidence="1">
    <location>
        <begin position="437"/>
        <end position="522"/>
    </location>
</feature>
<dbReference type="GO" id="GO:0004674">
    <property type="term" value="F:protein serine/threonine kinase activity"/>
    <property type="evidence" value="ECO:0007669"/>
    <property type="project" value="TreeGrafter"/>
</dbReference>
<reference evidence="4 5" key="1">
    <citation type="submission" date="2016-10" db="EMBL/GenBank/DDBJ databases">
        <authorList>
            <person name="Cai Z."/>
        </authorList>
    </citation>
    <scope>NUCLEOTIDE SEQUENCE [LARGE SCALE GENOMIC DNA]</scope>
</reference>
<dbReference type="Pfam" id="PF07714">
    <property type="entry name" value="PK_Tyr_Ser-Thr"/>
    <property type="match status" value="2"/>
</dbReference>
<dbReference type="PROSITE" id="PS00108">
    <property type="entry name" value="PROTEIN_KINASE_ST"/>
    <property type="match status" value="1"/>
</dbReference>
<evidence type="ECO:0000313" key="4">
    <source>
        <dbReference type="EMBL" id="SZX68487.1"/>
    </source>
</evidence>
<proteinExistence type="predicted"/>
<feature type="region of interest" description="Disordered" evidence="1">
    <location>
        <begin position="866"/>
        <end position="896"/>
    </location>
</feature>
<feature type="region of interest" description="Disordered" evidence="1">
    <location>
        <begin position="299"/>
        <end position="322"/>
    </location>
</feature>
<dbReference type="EMBL" id="FNXT01000862">
    <property type="protein sequence ID" value="SZX68487.1"/>
    <property type="molecule type" value="Genomic_DNA"/>
</dbReference>
<organism evidence="4 5">
    <name type="scientific">Tetradesmus obliquus</name>
    <name type="common">Green alga</name>
    <name type="synonym">Acutodesmus obliquus</name>
    <dbReference type="NCBI Taxonomy" id="3088"/>
    <lineage>
        <taxon>Eukaryota</taxon>
        <taxon>Viridiplantae</taxon>
        <taxon>Chlorophyta</taxon>
        <taxon>core chlorophytes</taxon>
        <taxon>Chlorophyceae</taxon>
        <taxon>CS clade</taxon>
        <taxon>Sphaeropleales</taxon>
        <taxon>Scenedesmaceae</taxon>
        <taxon>Tetradesmus</taxon>
    </lineage>
</organism>
<dbReference type="InterPro" id="IPR008271">
    <property type="entry name" value="Ser/Thr_kinase_AS"/>
</dbReference>
<dbReference type="PRINTS" id="PR00109">
    <property type="entry name" value="TYRKINASE"/>
</dbReference>
<dbReference type="PANTHER" id="PTHR44329:SF214">
    <property type="entry name" value="PROTEIN KINASE DOMAIN-CONTAINING PROTEIN"/>
    <property type="match status" value="1"/>
</dbReference>
<feature type="compositionally biased region" description="Polar residues" evidence="1">
    <location>
        <begin position="498"/>
        <end position="513"/>
    </location>
</feature>
<dbReference type="STRING" id="3088.A0A383VSJ2"/>
<dbReference type="InterPro" id="IPR000719">
    <property type="entry name" value="Prot_kinase_dom"/>
</dbReference>
<dbReference type="InterPro" id="IPR011009">
    <property type="entry name" value="Kinase-like_dom_sf"/>
</dbReference>
<evidence type="ECO:0000256" key="2">
    <source>
        <dbReference type="SAM" id="Phobius"/>
    </source>
</evidence>
<keyword evidence="2" id="KW-0472">Membrane</keyword>
<dbReference type="PROSITE" id="PS50011">
    <property type="entry name" value="PROTEIN_KINASE_DOM"/>
    <property type="match status" value="1"/>
</dbReference>
<protein>
    <recommendedName>
        <fullName evidence="3">Protein kinase domain-containing protein</fullName>
    </recommendedName>
</protein>
<dbReference type="Proteomes" id="UP000256970">
    <property type="component" value="Unassembled WGS sequence"/>
</dbReference>
<feature type="compositionally biased region" description="Polar residues" evidence="1">
    <location>
        <begin position="454"/>
        <end position="485"/>
    </location>
</feature>
<feature type="domain" description="Protein kinase" evidence="3">
    <location>
        <begin position="830"/>
        <end position="1181"/>
    </location>
</feature>
<gene>
    <name evidence="4" type="ORF">BQ4739_LOCUS8833</name>
</gene>
<name>A0A383VSJ2_TETOB</name>
<feature type="region of interest" description="Disordered" evidence="1">
    <location>
        <begin position="942"/>
        <end position="975"/>
    </location>
</feature>
<dbReference type="GO" id="GO:0005524">
    <property type="term" value="F:ATP binding"/>
    <property type="evidence" value="ECO:0007669"/>
    <property type="project" value="InterPro"/>
</dbReference>
<dbReference type="PANTHER" id="PTHR44329">
    <property type="entry name" value="SERINE/THREONINE-PROTEIN KINASE TNNI3K-RELATED"/>
    <property type="match status" value="1"/>
</dbReference>
<feature type="compositionally biased region" description="Gly residues" evidence="1">
    <location>
        <begin position="952"/>
        <end position="974"/>
    </location>
</feature>
<accession>A0A383VSJ2</accession>
<feature type="transmembrane region" description="Helical" evidence="2">
    <location>
        <begin position="252"/>
        <end position="277"/>
    </location>
</feature>
<dbReference type="Gene3D" id="3.30.200.20">
    <property type="entry name" value="Phosphorylase Kinase, domain 1"/>
    <property type="match status" value="1"/>
</dbReference>